<reference evidence="5" key="5">
    <citation type="submission" date="2016-05" db="EMBL/GenBank/DDBJ databases">
        <authorList>
            <person name="Krishnakumar V."/>
            <person name="Cheng C.-Y."/>
            <person name="Chan A.P."/>
            <person name="Schobel S."/>
            <person name="Kim M."/>
            <person name="Ferlanti E.S."/>
            <person name="Belyaeva I."/>
            <person name="Rosen B.D."/>
            <person name="Micklem G."/>
            <person name="Miller J.R."/>
            <person name="Vaughn M."/>
            <person name="Town C.D."/>
        </authorList>
    </citation>
    <scope>NUCLEOTIDE SEQUENCE</scope>
</reference>
<dbReference type="KEGG" id="ath:AT2G19550"/>
<dbReference type="Araport" id="AT2G19550"/>
<keyword evidence="1" id="KW-0812">Transmembrane</keyword>
<dbReference type="GO" id="GO:0016020">
    <property type="term" value="C:membrane"/>
    <property type="evidence" value="ECO:0007005"/>
    <property type="project" value="TAIR"/>
</dbReference>
<dbReference type="STRING" id="3702.Q9ZUN7"/>
<reference evidence="4" key="2">
    <citation type="submission" date="2000-03" db="EMBL/GenBank/DDBJ databases">
        <authorList>
            <person name="Lin X."/>
            <person name="Kaul S."/>
            <person name="Shea T.P."/>
            <person name="Fujii C.Y."/>
            <person name="Shen M."/>
            <person name="VanAken S.E."/>
            <person name="Barnstead M.E."/>
            <person name="Mason T.M."/>
            <person name="Bowman C.L."/>
            <person name="Ronning C.M."/>
            <person name="Benito M.-I."/>
            <person name="Carrera A.J."/>
            <person name="Creasy T.H."/>
            <person name="Buell C.R."/>
            <person name="Town C.D."/>
            <person name="Nierman W.C."/>
            <person name="Fraser C.M."/>
            <person name="Venter J.C."/>
        </authorList>
    </citation>
    <scope>NUCLEOTIDE SEQUENCE</scope>
</reference>
<keyword evidence="1" id="KW-0472">Membrane</keyword>
<dbReference type="ProteomicsDB" id="179354"/>
<reference evidence="5" key="4">
    <citation type="submission" date="2011-02" db="EMBL/GenBank/DDBJ databases">
        <authorList>
            <consortium name="TAIR"/>
            <person name="Swarbreck D."/>
            <person name="Lamesch P."/>
            <person name="Wilks C."/>
            <person name="Huala E."/>
        </authorList>
    </citation>
    <scope>NUCLEOTIDE SEQUENCE</scope>
</reference>
<feature type="transmembrane region" description="Helical" evidence="1">
    <location>
        <begin position="266"/>
        <end position="285"/>
    </location>
</feature>
<dbReference type="GeneID" id="816474"/>
<dbReference type="EMBL" id="CP002685">
    <property type="protein sequence ID" value="AEC06894.1"/>
    <property type="molecule type" value="Genomic_DNA"/>
</dbReference>
<reference evidence="6" key="6">
    <citation type="journal article" date="2017" name="Plant J.">
        <title>Araport11: a complete reannotation of the Arabidopsis thaliana reference genome.</title>
        <authorList>
            <person name="Cheng C.Y."/>
            <person name="Krishnakumar V."/>
            <person name="Chan A.P."/>
            <person name="Thibaud-Nissen F."/>
            <person name="Schobel S."/>
            <person name="Town C.D."/>
        </authorList>
    </citation>
    <scope>GENOME REANNOTATION</scope>
    <source>
        <strain evidence="6">cv. Columbia</strain>
    </source>
</reference>
<dbReference type="FunCoup" id="Q9ZUN7">
    <property type="interactions" value="28"/>
</dbReference>
<feature type="transmembrane region" description="Helical" evidence="1">
    <location>
        <begin position="306"/>
        <end position="327"/>
    </location>
</feature>
<evidence type="ECO:0000256" key="1">
    <source>
        <dbReference type="SAM" id="Phobius"/>
    </source>
</evidence>
<dbReference type="PANTHER" id="PTHR42886">
    <property type="entry name" value="RE40534P-RELATED"/>
    <property type="match status" value="1"/>
</dbReference>
<dbReference type="Gene3D" id="3.40.50.1820">
    <property type="entry name" value="alpha/beta hydrolase"/>
    <property type="match status" value="1"/>
</dbReference>
<evidence type="ECO:0000313" key="5">
    <source>
        <dbReference type="EMBL" id="AEC06894.1"/>
    </source>
</evidence>
<feature type="domain" description="Serine aminopeptidase S33" evidence="2">
    <location>
        <begin position="25"/>
        <end position="143"/>
    </location>
</feature>
<dbReference type="PaxDb" id="3702-AT2G19550.1"/>
<dbReference type="AlphaFoldDB" id="Q9ZUN7"/>
<name>Q9ZUN7_ARATH</name>
<dbReference type="EMBL" id="AC005917">
    <property type="protein sequence ID" value="AAD10154.1"/>
    <property type="molecule type" value="Genomic_DNA"/>
</dbReference>
<protein>
    <submittedName>
        <fullName evidence="5">Alpha/beta-Hydrolases superfamily protein</fullName>
    </submittedName>
    <submittedName>
        <fullName evidence="4">Putative esterase</fullName>
    </submittedName>
</protein>
<dbReference type="PIR" id="B84578">
    <property type="entry name" value="B84578"/>
</dbReference>
<dbReference type="MEROPS" id="S09.A18"/>
<dbReference type="ESTHER" id="arath-At2g19550">
    <property type="family name" value="AlphaBeta_hydrolase"/>
</dbReference>
<proteinExistence type="predicted"/>
<dbReference type="Proteomes" id="UP000006548">
    <property type="component" value="Chromosome 2"/>
</dbReference>
<evidence type="ECO:0000313" key="4">
    <source>
        <dbReference type="EMBL" id="AAD10154.1"/>
    </source>
</evidence>
<reference evidence="4" key="3">
    <citation type="submission" date="2002-02" db="EMBL/GenBank/DDBJ databases">
        <authorList>
            <person name="Town C.D."/>
            <person name="Kaul S."/>
        </authorList>
    </citation>
    <scope>NUCLEOTIDE SEQUENCE</scope>
</reference>
<dbReference type="OMA" id="VIPNRRN"/>
<evidence type="ECO:0000313" key="6">
    <source>
        <dbReference type="Proteomes" id="UP000006548"/>
    </source>
</evidence>
<dbReference type="SUPFAM" id="SSF53474">
    <property type="entry name" value="alpha/beta-Hydrolases"/>
    <property type="match status" value="1"/>
</dbReference>
<gene>
    <name evidence="3 5" type="ordered locus">At2g19550</name>
    <name evidence="5" type="ORF">F3P11.15</name>
    <name evidence="5" type="ORF">F3P11_15</name>
</gene>
<organism evidence="4">
    <name type="scientific">Arabidopsis thaliana</name>
    <name type="common">Mouse-ear cress</name>
    <dbReference type="NCBI Taxonomy" id="3702"/>
    <lineage>
        <taxon>Eukaryota</taxon>
        <taxon>Viridiplantae</taxon>
        <taxon>Streptophyta</taxon>
        <taxon>Embryophyta</taxon>
        <taxon>Tracheophyta</taxon>
        <taxon>Spermatophyta</taxon>
        <taxon>Magnoliopsida</taxon>
        <taxon>eudicotyledons</taxon>
        <taxon>Gunneridae</taxon>
        <taxon>Pentapetalae</taxon>
        <taxon>rosids</taxon>
        <taxon>malvids</taxon>
        <taxon>Brassicales</taxon>
        <taxon>Brassicaceae</taxon>
        <taxon>Camelineae</taxon>
        <taxon>Arabidopsis</taxon>
    </lineage>
</organism>
<keyword evidence="1" id="KW-1133">Transmembrane helix</keyword>
<evidence type="ECO:0000259" key="2">
    <source>
        <dbReference type="Pfam" id="PF12146"/>
    </source>
</evidence>
<sequence>MKPTKIVIPNRRNEKLVGLLHETGSKEVVVLCHGFRSDKTNKILKNVATALEKEKISSFRFDFSGNGDSEGTFYYGNFNSEAEDDLHYVIQHLSSSNIMNRLVPVILGHSKGGDVVLLYASKFPDYIRNVVNISGRFDLKNDVRLGDGYIEKIKEQGFIDATEGKSCFRVTQESLMDRLNTDMHQACLNIDKQCKVLTVHGSDDTVVPGEDAKEFAKVIPNHKLEIVEGANHGYTKHQKELVSIAVEFTKTAIVEQHNLLVVFGRWLIIVMIVVTFYMSVFDHLIKVYPLLVIFKLENVMSRIQQLIYLIFFYLLRIKLLLGLWLLLLERRM</sequence>
<dbReference type="InterPro" id="IPR022742">
    <property type="entry name" value="Hydrolase_4"/>
</dbReference>
<dbReference type="InterPro" id="IPR029058">
    <property type="entry name" value="AB_hydrolase_fold"/>
</dbReference>
<keyword evidence="6" id="KW-1185">Reference proteome</keyword>
<dbReference type="GO" id="GO:0005829">
    <property type="term" value="C:cytosol"/>
    <property type="evidence" value="ECO:0000318"/>
    <property type="project" value="GO_Central"/>
</dbReference>
<dbReference type="Pfam" id="PF12146">
    <property type="entry name" value="Hydrolase_4"/>
    <property type="match status" value="1"/>
</dbReference>
<evidence type="ECO:0000313" key="3">
    <source>
        <dbReference type="Araport" id="AT2G19550"/>
    </source>
</evidence>
<reference evidence="5 6" key="1">
    <citation type="journal article" date="1999" name="Nature">
        <title>Sequence and analysis of chromosome 2 of the plant Arabidopsis thaliana.</title>
        <authorList>
            <person name="Lin X."/>
            <person name="Kaul S."/>
            <person name="Rounsley S."/>
            <person name="Shea T.P."/>
            <person name="Benito M.I."/>
            <person name="Town C.D."/>
            <person name="Fujii C.Y."/>
            <person name="Mason T."/>
            <person name="Bowman C.L."/>
            <person name="Barnstead M."/>
            <person name="Feldblyum T.V."/>
            <person name="Buell C.R."/>
            <person name="Ketchum K.A."/>
            <person name="Lee J."/>
            <person name="Ronning C.M."/>
            <person name="Koo H.L."/>
            <person name="Moffat K.S."/>
            <person name="Cronin L.A."/>
            <person name="Shen M."/>
            <person name="Pai G."/>
            <person name="Van Aken S."/>
            <person name="Umayam L."/>
            <person name="Tallon L.J."/>
            <person name="Gill J.E."/>
            <person name="Adams M.D."/>
            <person name="Carrera A.J."/>
            <person name="Creasy T.H."/>
            <person name="Goodman H.M."/>
            <person name="Somerville C.R."/>
            <person name="Copenhaver G.P."/>
            <person name="Preuss D."/>
            <person name="Nierman W.C."/>
            <person name="White O."/>
            <person name="Eisen J.A."/>
            <person name="Salzberg S.L."/>
            <person name="Fraser C.M."/>
            <person name="Venter J.C."/>
        </authorList>
    </citation>
    <scope>NUCLEOTIDE SEQUENCE [LARGE SCALE GENOMIC DNA]</scope>
    <source>
        <strain evidence="6">cv. Columbia</strain>
    </source>
</reference>
<dbReference type="eggNOG" id="KOG4667">
    <property type="taxonomic scope" value="Eukaryota"/>
</dbReference>
<dbReference type="HOGENOM" id="CLU_048353_0_1_1"/>
<dbReference type="SMR" id="Q9ZUN7"/>
<dbReference type="PANTHER" id="PTHR42886:SF53">
    <property type="entry name" value="ALPHA_BETA-HYDROLASES SUPERFAMILY PROTEIN"/>
    <property type="match status" value="1"/>
</dbReference>
<dbReference type="ExpressionAtlas" id="Q9ZUN7">
    <property type="expression patterns" value="baseline and differential"/>
</dbReference>
<accession>Q9ZUN7</accession>
<dbReference type="TAIR" id="AT2G19550"/>